<protein>
    <submittedName>
        <fullName evidence="1">Uncharacterized protein</fullName>
    </submittedName>
</protein>
<name>A0ABT8RDV7_9BACT</name>
<dbReference type="EMBL" id="JAUKPO010000020">
    <property type="protein sequence ID" value="MDO1449529.1"/>
    <property type="molecule type" value="Genomic_DNA"/>
</dbReference>
<comment type="caution">
    <text evidence="1">The sequence shown here is derived from an EMBL/GenBank/DDBJ whole genome shotgun (WGS) entry which is preliminary data.</text>
</comment>
<gene>
    <name evidence="1" type="ORF">Q0590_24850</name>
</gene>
<dbReference type="RefSeq" id="WP_302040333.1">
    <property type="nucleotide sequence ID" value="NZ_JAUKPO010000020.1"/>
</dbReference>
<organism evidence="1 2">
    <name type="scientific">Rhodocytophaga aerolata</name>
    <dbReference type="NCBI Taxonomy" id="455078"/>
    <lineage>
        <taxon>Bacteria</taxon>
        <taxon>Pseudomonadati</taxon>
        <taxon>Bacteroidota</taxon>
        <taxon>Cytophagia</taxon>
        <taxon>Cytophagales</taxon>
        <taxon>Rhodocytophagaceae</taxon>
        <taxon>Rhodocytophaga</taxon>
    </lineage>
</organism>
<keyword evidence="2" id="KW-1185">Reference proteome</keyword>
<dbReference type="Proteomes" id="UP001168528">
    <property type="component" value="Unassembled WGS sequence"/>
</dbReference>
<accession>A0ABT8RDV7</accession>
<reference evidence="1" key="1">
    <citation type="submission" date="2023-07" db="EMBL/GenBank/DDBJ databases">
        <title>The genome sequence of Rhodocytophaga aerolata KACC 12507.</title>
        <authorList>
            <person name="Zhang X."/>
        </authorList>
    </citation>
    <scope>NUCLEOTIDE SEQUENCE</scope>
    <source>
        <strain evidence="1">KACC 12507</strain>
    </source>
</reference>
<evidence type="ECO:0000313" key="2">
    <source>
        <dbReference type="Proteomes" id="UP001168528"/>
    </source>
</evidence>
<proteinExistence type="predicted"/>
<sequence>MKIDFEEYLNGFTPSYRKKLEEIIGLAQVELTLCNEKNTPHVCVAKSTIEGMKEIILKIVRICGATGMTVSEAIAQIERELNPFHPDVY</sequence>
<evidence type="ECO:0000313" key="1">
    <source>
        <dbReference type="EMBL" id="MDO1449529.1"/>
    </source>
</evidence>